<dbReference type="EMBL" id="JAAEDM010000021">
    <property type="protein sequence ID" value="MBR0671547.1"/>
    <property type="molecule type" value="Genomic_DNA"/>
</dbReference>
<evidence type="ECO:0000256" key="1">
    <source>
        <dbReference type="ARBA" id="ARBA00009677"/>
    </source>
</evidence>
<evidence type="ECO:0000313" key="4">
    <source>
        <dbReference type="EMBL" id="MBR0671547.1"/>
    </source>
</evidence>
<evidence type="ECO:0000256" key="2">
    <source>
        <dbReference type="SAM" id="MobiDB-lite"/>
    </source>
</evidence>
<organism evidence="4 5">
    <name type="scientific">Neoroseomonas soli</name>
    <dbReference type="NCBI Taxonomy" id="1081025"/>
    <lineage>
        <taxon>Bacteria</taxon>
        <taxon>Pseudomonadati</taxon>
        <taxon>Pseudomonadota</taxon>
        <taxon>Alphaproteobacteria</taxon>
        <taxon>Acetobacterales</taxon>
        <taxon>Acetobacteraceae</taxon>
        <taxon>Neoroseomonas</taxon>
    </lineage>
</organism>
<dbReference type="Proteomes" id="UP001138751">
    <property type="component" value="Unassembled WGS sequence"/>
</dbReference>
<feature type="domain" description="Flagellar basal-body/hook protein C-terminal" evidence="3">
    <location>
        <begin position="59"/>
        <end position="91"/>
    </location>
</feature>
<accession>A0A9X9WWL8</accession>
<reference evidence="4" key="2">
    <citation type="journal article" date="2021" name="Syst. Appl. Microbiol.">
        <title>Roseomonas hellenica sp. nov., isolated from roots of wild-growing Alkanna tinctoria.</title>
        <authorList>
            <person name="Rat A."/>
            <person name="Naranjo H.D."/>
            <person name="Lebbe L."/>
            <person name="Cnockaert M."/>
            <person name="Krigas N."/>
            <person name="Grigoriadou K."/>
            <person name="Maloupa E."/>
            <person name="Willems A."/>
        </authorList>
    </citation>
    <scope>NUCLEOTIDE SEQUENCE</scope>
    <source>
        <strain evidence="4">LMG 31231</strain>
    </source>
</reference>
<feature type="region of interest" description="Disordered" evidence="2">
    <location>
        <begin position="25"/>
        <end position="51"/>
    </location>
</feature>
<proteinExistence type="inferred from homology"/>
<dbReference type="AlphaFoldDB" id="A0A9X9WWL8"/>
<reference evidence="4" key="1">
    <citation type="submission" date="2020-01" db="EMBL/GenBank/DDBJ databases">
        <authorList>
            <person name="Rat A."/>
        </authorList>
    </citation>
    <scope>NUCLEOTIDE SEQUENCE</scope>
    <source>
        <strain evidence="4">LMG 31231</strain>
    </source>
</reference>
<name>A0A9X9WWL8_9PROT</name>
<dbReference type="InterPro" id="IPR010930">
    <property type="entry name" value="Flg_bb/hook_C_dom"/>
</dbReference>
<comment type="similarity">
    <text evidence="1">Belongs to the flagella basal body rod proteins family.</text>
</comment>
<sequence>MQVALNASVQGMQRATERLADAATVIADPTPGSARGADPSPAPPTGNQGLTAAQASGDLERAFVDVIQARRAYEANAKALERNAETERALLSRGA</sequence>
<evidence type="ECO:0000259" key="3">
    <source>
        <dbReference type="Pfam" id="PF06429"/>
    </source>
</evidence>
<evidence type="ECO:0000313" key="5">
    <source>
        <dbReference type="Proteomes" id="UP001138751"/>
    </source>
</evidence>
<keyword evidence="5" id="KW-1185">Reference proteome</keyword>
<dbReference type="RefSeq" id="WP_211861917.1">
    <property type="nucleotide sequence ID" value="NZ_JAAEDM010000021.1"/>
</dbReference>
<gene>
    <name evidence="4" type="ORF">GXW76_10220</name>
</gene>
<protein>
    <recommendedName>
        <fullName evidence="3">Flagellar basal-body/hook protein C-terminal domain-containing protein</fullName>
    </recommendedName>
</protein>
<dbReference type="Pfam" id="PF06429">
    <property type="entry name" value="Flg_bbr_C"/>
    <property type="match status" value="1"/>
</dbReference>
<comment type="caution">
    <text evidence="4">The sequence shown here is derived from an EMBL/GenBank/DDBJ whole genome shotgun (WGS) entry which is preliminary data.</text>
</comment>